<dbReference type="SUPFAM" id="SSF50978">
    <property type="entry name" value="WD40 repeat-like"/>
    <property type="match status" value="1"/>
</dbReference>
<evidence type="ECO:0000256" key="2">
    <source>
        <dbReference type="ARBA" id="ARBA00022658"/>
    </source>
</evidence>
<dbReference type="OrthoDB" id="4897034at2759"/>
<dbReference type="PROSITE" id="PS50219">
    <property type="entry name" value="CNH"/>
    <property type="match status" value="1"/>
</dbReference>
<organism evidence="4 5">
    <name type="scientific">Trichoderma arundinaceum</name>
    <dbReference type="NCBI Taxonomy" id="490622"/>
    <lineage>
        <taxon>Eukaryota</taxon>
        <taxon>Fungi</taxon>
        <taxon>Dikarya</taxon>
        <taxon>Ascomycota</taxon>
        <taxon>Pezizomycotina</taxon>
        <taxon>Sordariomycetes</taxon>
        <taxon>Hypocreomycetidae</taxon>
        <taxon>Hypocreales</taxon>
        <taxon>Hypocreaceae</taxon>
        <taxon>Trichoderma</taxon>
    </lineage>
</organism>
<dbReference type="EMBL" id="PXOA01000411">
    <property type="protein sequence ID" value="RFU75803.1"/>
    <property type="molecule type" value="Genomic_DNA"/>
</dbReference>
<keyword evidence="1" id="KW-0597">Phosphoprotein</keyword>
<protein>
    <submittedName>
        <fullName evidence="4">Rho guanyl nucleotide exchange factor</fullName>
    </submittedName>
</protein>
<evidence type="ECO:0000259" key="3">
    <source>
        <dbReference type="PROSITE" id="PS50219"/>
    </source>
</evidence>
<name>A0A395NJ06_TRIAR</name>
<dbReference type="InterPro" id="IPR001180">
    <property type="entry name" value="CNH_dom"/>
</dbReference>
<comment type="caution">
    <text evidence="4">The sequence shown here is derived from an EMBL/GenBank/DDBJ whole genome shotgun (WGS) entry which is preliminary data.</text>
</comment>
<dbReference type="InterPro" id="IPR036322">
    <property type="entry name" value="WD40_repeat_dom_sf"/>
</dbReference>
<sequence>MSQDIDQGFNDESVQEGDRFGLKKVRELLQLQASQIVDLRLDEGERELVFTAEFKRSPTDIVDITAFLFDHAVLLTQTKKNHKNEEFEVYRRPIPLALLDMPKMKKDIFAPREKRSSILIPFLKASRADTKKNEIWPITFHHLGKAGYELTLYASSRADQKRWREHIDIAQKRLHTKSEILHPSIVSSILFASDNKVNCAASFDDGRQLLYGTDNGIYLYCSENNEEKPQKISEGRKITQIDILEEYNLLLVLSNKTLQLYTLTNVGSKQIAIKKSPKNVQNRCSFFKAGICMKKHIVSCVKAGPLSTTVKVFELKSFMIDDEPPVGGLRFLKEFYIPKKCLSIHFLRSELCVASSQGFEVVSLDTLETQSLLDQADTTLEFAHKKGTKPIHIERVGGDFLLNYSEFSFFVNRSGWRARPDLYIDWEGTPQNFALSYPWIVAFEPNFVEIRHIETGSIRIIPHRNIRMLHENAHKIIYVFEDEHGRDIVGYIRIRANYTQ</sequence>
<dbReference type="InterPro" id="IPR052233">
    <property type="entry name" value="Rho-type_GEFs"/>
</dbReference>
<dbReference type="SMART" id="SM00036">
    <property type="entry name" value="CNH"/>
    <property type="match status" value="1"/>
</dbReference>
<evidence type="ECO:0000256" key="1">
    <source>
        <dbReference type="ARBA" id="ARBA00022553"/>
    </source>
</evidence>
<evidence type="ECO:0000313" key="5">
    <source>
        <dbReference type="Proteomes" id="UP000266272"/>
    </source>
</evidence>
<dbReference type="PANTHER" id="PTHR46572:SF2">
    <property type="entry name" value="RHO1 GDP-GTP EXCHANGE PROTEIN 1-RELATED"/>
    <property type="match status" value="1"/>
</dbReference>
<keyword evidence="5" id="KW-1185">Reference proteome</keyword>
<dbReference type="Pfam" id="PF15405">
    <property type="entry name" value="PH_5"/>
    <property type="match status" value="1"/>
</dbReference>
<feature type="domain" description="CNH" evidence="3">
    <location>
        <begin position="194"/>
        <end position="476"/>
    </location>
</feature>
<dbReference type="AlphaFoldDB" id="A0A395NJ06"/>
<gene>
    <name evidence="4" type="ORF">TARUN_6434</name>
</gene>
<reference evidence="4 5" key="1">
    <citation type="journal article" date="2018" name="PLoS Pathog.">
        <title>Evolution of structural diversity of trichothecenes, a family of toxins produced by plant pathogenic and entomopathogenic fungi.</title>
        <authorList>
            <person name="Proctor R.H."/>
            <person name="McCormick S.P."/>
            <person name="Kim H.S."/>
            <person name="Cardoza R.E."/>
            <person name="Stanley A.M."/>
            <person name="Lindo L."/>
            <person name="Kelly A."/>
            <person name="Brown D.W."/>
            <person name="Lee T."/>
            <person name="Vaughan M.M."/>
            <person name="Alexander N.J."/>
            <person name="Busman M."/>
            <person name="Gutierrez S."/>
        </authorList>
    </citation>
    <scope>NUCLEOTIDE SEQUENCE [LARGE SCALE GENOMIC DNA]</scope>
    <source>
        <strain evidence="4 5">IBT 40837</strain>
    </source>
</reference>
<dbReference type="PANTHER" id="PTHR46572">
    <property type="entry name" value="RHO1 GDP-GTP EXCHANGE PROTEIN 1-RELATED"/>
    <property type="match status" value="1"/>
</dbReference>
<dbReference type="Proteomes" id="UP000266272">
    <property type="component" value="Unassembled WGS sequence"/>
</dbReference>
<accession>A0A395NJ06</accession>
<proteinExistence type="predicted"/>
<evidence type="ECO:0000313" key="4">
    <source>
        <dbReference type="EMBL" id="RFU75803.1"/>
    </source>
</evidence>
<dbReference type="Gene3D" id="2.30.29.30">
    <property type="entry name" value="Pleckstrin-homology domain (PH domain)/Phosphotyrosine-binding domain (PTB)"/>
    <property type="match status" value="1"/>
</dbReference>
<dbReference type="Pfam" id="PF00780">
    <property type="entry name" value="CNH"/>
    <property type="match status" value="1"/>
</dbReference>
<keyword evidence="2" id="KW-0344">Guanine-nucleotide releasing factor</keyword>
<dbReference type="InterPro" id="IPR041675">
    <property type="entry name" value="PH_5"/>
</dbReference>
<dbReference type="STRING" id="490622.A0A395NJ06"/>
<dbReference type="GO" id="GO:0005085">
    <property type="term" value="F:guanyl-nucleotide exchange factor activity"/>
    <property type="evidence" value="ECO:0007669"/>
    <property type="project" value="UniProtKB-KW"/>
</dbReference>
<dbReference type="InterPro" id="IPR011993">
    <property type="entry name" value="PH-like_dom_sf"/>
</dbReference>